<dbReference type="InterPro" id="IPR032465">
    <property type="entry name" value="ACMSD"/>
</dbReference>
<dbReference type="Gene3D" id="3.20.20.140">
    <property type="entry name" value="Metal-dependent hydrolases"/>
    <property type="match status" value="1"/>
</dbReference>
<protein>
    <submittedName>
        <fullName evidence="3">Aminocarboxymuconate-semialdehyde decarboxylase</fullName>
    </submittedName>
</protein>
<accession>A0A1H2PQ57</accession>
<dbReference type="Proteomes" id="UP000243719">
    <property type="component" value="Unassembled WGS sequence"/>
</dbReference>
<sequence length="311" mass="32766">MSDPQLQLVDFHCHHVPPDLLTSQPQPDTPAAARTRRLLTDLDALLHGTDGADVDQRVVSIPAEQFAPAGRPPAATQLQRNNDCLAELVQRHRGRLLGLATVDAFSGTGGADEVRRAHRDLGLRGIFVESAQGDLLLDAPQAQPALEAAAALRMPVFVHPINPTGLTERMAPFGRLGQRFARGTVNGATLLALLEGGTFDALPDLQIVVTTLAIGGVLLASAFGDPPRLRAGTAEALRRHVYIDTMGFDAALIRATVSLLGADHVLLGSDWPIDAAPIRARALAAFAAAGLDDAEQALIAHGNARRLLAAG</sequence>
<evidence type="ECO:0000256" key="1">
    <source>
        <dbReference type="ARBA" id="ARBA00023239"/>
    </source>
</evidence>
<dbReference type="GO" id="GO:0019748">
    <property type="term" value="P:secondary metabolic process"/>
    <property type="evidence" value="ECO:0007669"/>
    <property type="project" value="TreeGrafter"/>
</dbReference>
<keyword evidence="4" id="KW-1185">Reference proteome</keyword>
<dbReference type="Pfam" id="PF04909">
    <property type="entry name" value="Amidohydro_2"/>
    <property type="match status" value="1"/>
</dbReference>
<evidence type="ECO:0000259" key="2">
    <source>
        <dbReference type="Pfam" id="PF04909"/>
    </source>
</evidence>
<dbReference type="OrthoDB" id="149172at2"/>
<dbReference type="RefSeq" id="WP_091908281.1">
    <property type="nucleotide sequence ID" value="NZ_FNLO01000006.1"/>
</dbReference>
<evidence type="ECO:0000313" key="4">
    <source>
        <dbReference type="Proteomes" id="UP000243719"/>
    </source>
</evidence>
<keyword evidence="1" id="KW-0456">Lyase</keyword>
<dbReference type="STRING" id="1770053.SAMN05216551_106124"/>
<dbReference type="PANTHER" id="PTHR21240:SF30">
    <property type="entry name" value="AMIDOHYDROLASE-RELATED DOMAIN-CONTAINING PROTEIN-RELATED"/>
    <property type="match status" value="1"/>
</dbReference>
<dbReference type="AlphaFoldDB" id="A0A1H2PQ57"/>
<name>A0A1H2PQ57_9BURK</name>
<evidence type="ECO:0000313" key="3">
    <source>
        <dbReference type="EMBL" id="SDV48862.1"/>
    </source>
</evidence>
<proteinExistence type="predicted"/>
<dbReference type="GO" id="GO:0005829">
    <property type="term" value="C:cytosol"/>
    <property type="evidence" value="ECO:0007669"/>
    <property type="project" value="TreeGrafter"/>
</dbReference>
<dbReference type="SUPFAM" id="SSF51556">
    <property type="entry name" value="Metallo-dependent hydrolases"/>
    <property type="match status" value="1"/>
</dbReference>
<dbReference type="EMBL" id="FNLO01000006">
    <property type="protein sequence ID" value="SDV48862.1"/>
    <property type="molecule type" value="Genomic_DNA"/>
</dbReference>
<organism evidence="3 4">
    <name type="scientific">Chitinasiproducens palmae</name>
    <dbReference type="NCBI Taxonomy" id="1770053"/>
    <lineage>
        <taxon>Bacteria</taxon>
        <taxon>Pseudomonadati</taxon>
        <taxon>Pseudomonadota</taxon>
        <taxon>Betaproteobacteria</taxon>
        <taxon>Burkholderiales</taxon>
        <taxon>Burkholderiaceae</taxon>
        <taxon>Chitinasiproducens</taxon>
    </lineage>
</organism>
<dbReference type="GO" id="GO:0016787">
    <property type="term" value="F:hydrolase activity"/>
    <property type="evidence" value="ECO:0007669"/>
    <property type="project" value="InterPro"/>
</dbReference>
<dbReference type="PANTHER" id="PTHR21240">
    <property type="entry name" value="2-AMINO-3-CARBOXYLMUCONATE-6-SEMIALDEHYDE DECARBOXYLASE"/>
    <property type="match status" value="1"/>
</dbReference>
<feature type="domain" description="Amidohydrolase-related" evidence="2">
    <location>
        <begin position="9"/>
        <end position="308"/>
    </location>
</feature>
<dbReference type="GO" id="GO:0016831">
    <property type="term" value="F:carboxy-lyase activity"/>
    <property type="evidence" value="ECO:0007669"/>
    <property type="project" value="InterPro"/>
</dbReference>
<reference evidence="4" key="1">
    <citation type="submission" date="2016-09" db="EMBL/GenBank/DDBJ databases">
        <authorList>
            <person name="Varghese N."/>
            <person name="Submissions S."/>
        </authorList>
    </citation>
    <scope>NUCLEOTIDE SEQUENCE [LARGE SCALE GENOMIC DNA]</scope>
    <source>
        <strain evidence="4">JS23</strain>
    </source>
</reference>
<dbReference type="InterPro" id="IPR006680">
    <property type="entry name" value="Amidohydro-rel"/>
</dbReference>
<dbReference type="InterPro" id="IPR032466">
    <property type="entry name" value="Metal_Hydrolase"/>
</dbReference>
<gene>
    <name evidence="3" type="ORF">SAMN05216551_106124</name>
</gene>